<dbReference type="InterPro" id="IPR044974">
    <property type="entry name" value="Disease_R_plants"/>
</dbReference>
<dbReference type="InterPro" id="IPR032675">
    <property type="entry name" value="LRR_dom_sf"/>
</dbReference>
<dbReference type="GeneID" id="115743485"/>
<dbReference type="PANTHER" id="PTHR11017:SF570">
    <property type="entry name" value="DISEASE RESISTANCE PROTEIN (TIR-NBS CLASS)-RELATED"/>
    <property type="match status" value="1"/>
</dbReference>
<dbReference type="Gene3D" id="1.10.8.430">
    <property type="entry name" value="Helical domain of apoptotic protease-activating factors"/>
    <property type="match status" value="1"/>
</dbReference>
<dbReference type="Pfam" id="PF23282">
    <property type="entry name" value="WHD_ROQ1"/>
    <property type="match status" value="1"/>
</dbReference>
<dbReference type="PRINTS" id="PR00364">
    <property type="entry name" value="DISEASERSIST"/>
</dbReference>
<dbReference type="InterPro" id="IPR058192">
    <property type="entry name" value="WHD_ROQ1-like"/>
</dbReference>
<dbReference type="InterPro" id="IPR036390">
    <property type="entry name" value="WH_DNA-bd_sf"/>
</dbReference>
<keyword evidence="2" id="KW-0677">Repeat</keyword>
<feature type="domain" description="Disease resistance protein Roq1-like winged-helix" evidence="4">
    <location>
        <begin position="314"/>
        <end position="381"/>
    </location>
</feature>
<sequence length="597" mass="67586">MHFFFLSARNFVANSSLTVTFFFFWSDNDGDFIALFLLAYSHGKLTRLVARQVLLKLKVSPVHLSDPLVGIHQSVNEVIDLLSVEAKDIRLIGLCGIGGIGKTTLAKVVYHKLSADFESCSFIPDIRQASESSSSGLLNLQRQLIRDILGDKRIEISSIDQGKNMIKARFCRKRVLVFLDDVNDRRQLTALAEKREWFGSGSRIVVTTRDKSVLSVFEDSLAYEVGELNNLDSLQLFSKYAFRRNSPPIQFLCLSEKVTAKAGGLPLTIELIGSFLCGKEKAVWEDTIKKMEKHLHKDVETKLMLSYEALDGTQKQIFLDIACFLAGENKRDATYMWDDCELFPDEGIEVLLLMSLVKIGAKNELWMHDQLKDLGRSIVRGENRNDPGKRSRVWNHKEALDVIAKKKGTESTEAICVDLSGALLTPEEFKKVPNVRFLGMTSGNLSGDFEDLFPEVRWLSWKNCPSNLQATNFCPKNLLILDLSGTEITESWNGWTQLEVATRLKVLNLSNCRRLRITPDLSAYLSLEILILEDCRSLVLIHRSIGHLRRLKHLNLKRCYRLQVLPVELGSLETLTELLIDQNISGVRYDTIINKTS</sequence>
<evidence type="ECO:0000313" key="6">
    <source>
        <dbReference type="RefSeq" id="XP_048134071.1"/>
    </source>
</evidence>
<dbReference type="RefSeq" id="XP_048134071.1">
    <property type="nucleotide sequence ID" value="XM_048278114.1"/>
</dbReference>
<feature type="domain" description="NB-ARC" evidence="3">
    <location>
        <begin position="72"/>
        <end position="245"/>
    </location>
</feature>
<dbReference type="Proteomes" id="UP000827889">
    <property type="component" value="Chromosome 4"/>
</dbReference>
<dbReference type="Pfam" id="PF00931">
    <property type="entry name" value="NB-ARC"/>
    <property type="match status" value="1"/>
</dbReference>
<accession>A0ABM3HBU7</accession>
<dbReference type="SUPFAM" id="SSF52058">
    <property type="entry name" value="L domain-like"/>
    <property type="match status" value="1"/>
</dbReference>
<dbReference type="SUPFAM" id="SSF52540">
    <property type="entry name" value="P-loop containing nucleoside triphosphate hydrolases"/>
    <property type="match status" value="1"/>
</dbReference>
<dbReference type="PANTHER" id="PTHR11017">
    <property type="entry name" value="LEUCINE-RICH REPEAT-CONTAINING PROTEIN"/>
    <property type="match status" value="1"/>
</dbReference>
<dbReference type="Gene3D" id="3.40.50.300">
    <property type="entry name" value="P-loop containing nucleotide triphosphate hydrolases"/>
    <property type="match status" value="1"/>
</dbReference>
<keyword evidence="5" id="KW-1185">Reference proteome</keyword>
<reference evidence="6" key="1">
    <citation type="submission" date="2025-08" db="UniProtKB">
        <authorList>
            <consortium name="RefSeq"/>
        </authorList>
    </citation>
    <scope>IDENTIFICATION</scope>
    <source>
        <tissue evidence="6">Leaf</tissue>
    </source>
</reference>
<dbReference type="InterPro" id="IPR042197">
    <property type="entry name" value="Apaf_helical"/>
</dbReference>
<proteinExistence type="predicted"/>
<evidence type="ECO:0000259" key="3">
    <source>
        <dbReference type="Pfam" id="PF00931"/>
    </source>
</evidence>
<evidence type="ECO:0000313" key="5">
    <source>
        <dbReference type="Proteomes" id="UP000827889"/>
    </source>
</evidence>
<protein>
    <submittedName>
        <fullName evidence="6">Disease resistance protein L6-like</fullName>
    </submittedName>
</protein>
<gene>
    <name evidence="6" type="primary">LOC115743485</name>
</gene>
<organism evidence="5 6">
    <name type="scientific">Rhodamnia argentea</name>
    <dbReference type="NCBI Taxonomy" id="178133"/>
    <lineage>
        <taxon>Eukaryota</taxon>
        <taxon>Viridiplantae</taxon>
        <taxon>Streptophyta</taxon>
        <taxon>Embryophyta</taxon>
        <taxon>Tracheophyta</taxon>
        <taxon>Spermatophyta</taxon>
        <taxon>Magnoliopsida</taxon>
        <taxon>eudicotyledons</taxon>
        <taxon>Gunneridae</taxon>
        <taxon>Pentapetalae</taxon>
        <taxon>rosids</taxon>
        <taxon>malvids</taxon>
        <taxon>Myrtales</taxon>
        <taxon>Myrtaceae</taxon>
        <taxon>Myrtoideae</taxon>
        <taxon>Myrteae</taxon>
        <taxon>Australasian group</taxon>
        <taxon>Rhodamnia</taxon>
    </lineage>
</organism>
<evidence type="ECO:0000256" key="2">
    <source>
        <dbReference type="ARBA" id="ARBA00022737"/>
    </source>
</evidence>
<name>A0ABM3HBU7_9MYRT</name>
<keyword evidence="1" id="KW-0433">Leucine-rich repeat</keyword>
<evidence type="ECO:0000256" key="1">
    <source>
        <dbReference type="ARBA" id="ARBA00022614"/>
    </source>
</evidence>
<dbReference type="Gene3D" id="3.80.10.10">
    <property type="entry name" value="Ribonuclease Inhibitor"/>
    <property type="match status" value="1"/>
</dbReference>
<evidence type="ECO:0000259" key="4">
    <source>
        <dbReference type="Pfam" id="PF23282"/>
    </source>
</evidence>
<dbReference type="InterPro" id="IPR002182">
    <property type="entry name" value="NB-ARC"/>
</dbReference>
<dbReference type="InterPro" id="IPR027417">
    <property type="entry name" value="P-loop_NTPase"/>
</dbReference>
<dbReference type="SUPFAM" id="SSF46785">
    <property type="entry name" value="Winged helix' DNA-binding domain"/>
    <property type="match status" value="1"/>
</dbReference>